<dbReference type="EMBL" id="JASZYV010000001">
    <property type="protein sequence ID" value="MDM0043509.1"/>
    <property type="molecule type" value="Genomic_DNA"/>
</dbReference>
<organism evidence="3 4">
    <name type="scientific">Variovorax dokdonensis</name>
    <dbReference type="NCBI Taxonomy" id="344883"/>
    <lineage>
        <taxon>Bacteria</taxon>
        <taxon>Pseudomonadati</taxon>
        <taxon>Pseudomonadota</taxon>
        <taxon>Betaproteobacteria</taxon>
        <taxon>Burkholderiales</taxon>
        <taxon>Comamonadaceae</taxon>
        <taxon>Variovorax</taxon>
    </lineage>
</organism>
<dbReference type="Gene3D" id="3.40.190.150">
    <property type="entry name" value="Bordetella uptake gene, domain 1"/>
    <property type="match status" value="1"/>
</dbReference>
<keyword evidence="2" id="KW-0732">Signal</keyword>
<proteinExistence type="inferred from homology"/>
<dbReference type="InterPro" id="IPR005064">
    <property type="entry name" value="BUG"/>
</dbReference>
<sequence length="330" mass="34137">MSAHFRASRRHALAALLCTASLMALAPATADAQDSYPDKPVKLITNFPAGGPLDILGRALAVPLQSELKQPFVVDNRPGAGGNIGADVVAKAAPDGYTVLLSIDTPFTINPHVYPTMPFAEKDLKPLMIFSSSGLAFGVNPSVGAKTLPEFVEQAKKKEMSFSSAGNGSPGHLAAEIFGTATGAKILHVPYKGNAPAVTALLAGEVQAGILATPGLLPHIQAGKVKPLAVTGRQRAPLLPDVPTVGELGLPKMEFEVMYLAMVPAATPEPIVAKLQKAMAAALALPDVKQRLASLDMNALGETGKAATERLASAKARYGAVVKATGMKAE</sequence>
<dbReference type="PANTHER" id="PTHR42928:SF5">
    <property type="entry name" value="BLR1237 PROTEIN"/>
    <property type="match status" value="1"/>
</dbReference>
<evidence type="ECO:0000256" key="1">
    <source>
        <dbReference type="ARBA" id="ARBA00006987"/>
    </source>
</evidence>
<dbReference type="RefSeq" id="WP_286658614.1">
    <property type="nucleotide sequence ID" value="NZ_JASZYV010000001.1"/>
</dbReference>
<keyword evidence="4" id="KW-1185">Reference proteome</keyword>
<dbReference type="SUPFAM" id="SSF53850">
    <property type="entry name" value="Periplasmic binding protein-like II"/>
    <property type="match status" value="1"/>
</dbReference>
<evidence type="ECO:0000313" key="3">
    <source>
        <dbReference type="EMBL" id="MDM0043509.1"/>
    </source>
</evidence>
<evidence type="ECO:0000256" key="2">
    <source>
        <dbReference type="SAM" id="SignalP"/>
    </source>
</evidence>
<dbReference type="PIRSF" id="PIRSF017082">
    <property type="entry name" value="YflP"/>
    <property type="match status" value="1"/>
</dbReference>
<feature type="signal peptide" evidence="2">
    <location>
        <begin position="1"/>
        <end position="32"/>
    </location>
</feature>
<dbReference type="Gene3D" id="3.40.190.10">
    <property type="entry name" value="Periplasmic binding protein-like II"/>
    <property type="match status" value="1"/>
</dbReference>
<dbReference type="InterPro" id="IPR006311">
    <property type="entry name" value="TAT_signal"/>
</dbReference>
<reference evidence="3" key="1">
    <citation type="submission" date="2023-06" db="EMBL/GenBank/DDBJ databases">
        <authorList>
            <person name="Jiang Y."/>
            <person name="Liu Q."/>
        </authorList>
    </citation>
    <scope>NUCLEOTIDE SEQUENCE</scope>
    <source>
        <strain evidence="3">CGMCC 1.12089</strain>
    </source>
</reference>
<dbReference type="PROSITE" id="PS51318">
    <property type="entry name" value="TAT"/>
    <property type="match status" value="1"/>
</dbReference>
<gene>
    <name evidence="3" type="ORF">QTH91_03365</name>
</gene>
<dbReference type="PANTHER" id="PTHR42928">
    <property type="entry name" value="TRICARBOXYLATE-BINDING PROTEIN"/>
    <property type="match status" value="1"/>
</dbReference>
<dbReference type="Pfam" id="PF03401">
    <property type="entry name" value="TctC"/>
    <property type="match status" value="1"/>
</dbReference>
<comment type="similarity">
    <text evidence="1">Belongs to the UPF0065 (bug) family.</text>
</comment>
<dbReference type="CDD" id="cd07012">
    <property type="entry name" value="PBP2_Bug_TTT"/>
    <property type="match status" value="1"/>
</dbReference>
<feature type="chain" id="PRO_5047334911" evidence="2">
    <location>
        <begin position="33"/>
        <end position="330"/>
    </location>
</feature>
<accession>A0ABT7N6E1</accession>
<name>A0ABT7N6E1_9BURK</name>
<protein>
    <submittedName>
        <fullName evidence="3">Tripartite tricarboxylate transporter substrate binding protein</fullName>
    </submittedName>
</protein>
<dbReference type="InterPro" id="IPR042100">
    <property type="entry name" value="Bug_dom1"/>
</dbReference>
<dbReference type="Proteomes" id="UP001174908">
    <property type="component" value="Unassembled WGS sequence"/>
</dbReference>
<comment type="caution">
    <text evidence="3">The sequence shown here is derived from an EMBL/GenBank/DDBJ whole genome shotgun (WGS) entry which is preliminary data.</text>
</comment>
<evidence type="ECO:0000313" key="4">
    <source>
        <dbReference type="Proteomes" id="UP001174908"/>
    </source>
</evidence>